<name>A0A2I1FMK6_9GLOM</name>
<protein>
    <submittedName>
        <fullName evidence="1">Uncharacterized protein</fullName>
    </submittedName>
</protein>
<gene>
    <name evidence="1" type="ORF">RhiirA1_482379</name>
</gene>
<proteinExistence type="predicted"/>
<sequence length="80" mass="9605">MQNDNPPSLWPEIEGIPINEFHMPGYMVRAFPMLYPYGKADLRLAHVKEVKPAKYFRHLIFCTKFIYEKQQNGRSYNEIW</sequence>
<comment type="caution">
    <text evidence="1">The sequence shown here is derived from an EMBL/GenBank/DDBJ whole genome shotgun (WGS) entry which is preliminary data.</text>
</comment>
<dbReference type="OrthoDB" id="2440225at2759"/>
<dbReference type="EMBL" id="LLXH01006492">
    <property type="protein sequence ID" value="PKC52048.1"/>
    <property type="molecule type" value="Genomic_DNA"/>
</dbReference>
<evidence type="ECO:0000313" key="1">
    <source>
        <dbReference type="EMBL" id="PKC52048.1"/>
    </source>
</evidence>
<reference evidence="1 2" key="1">
    <citation type="submission" date="2017-10" db="EMBL/GenBank/DDBJ databases">
        <title>Extensive intraspecific genome diversity in a model arbuscular mycorrhizal fungus.</title>
        <authorList>
            <person name="Chen E.C.H."/>
            <person name="Morin E."/>
            <person name="Baudet D."/>
            <person name="Noel J."/>
            <person name="Ndikumana S."/>
            <person name="Charron P."/>
            <person name="St-Onge C."/>
            <person name="Giorgi J."/>
            <person name="Grigoriev I.V."/>
            <person name="Roux C."/>
            <person name="Martin F.M."/>
            <person name="Corradi N."/>
        </authorList>
    </citation>
    <scope>NUCLEOTIDE SEQUENCE [LARGE SCALE GENOMIC DNA]</scope>
    <source>
        <strain evidence="1 2">A1</strain>
    </source>
</reference>
<accession>A0A2I1FMK6</accession>
<dbReference type="AlphaFoldDB" id="A0A2I1FMK6"/>
<dbReference type="VEuPathDB" id="FungiDB:RhiirA1_482379"/>
<organism evidence="1 2">
    <name type="scientific">Rhizophagus irregularis</name>
    <dbReference type="NCBI Taxonomy" id="588596"/>
    <lineage>
        <taxon>Eukaryota</taxon>
        <taxon>Fungi</taxon>
        <taxon>Fungi incertae sedis</taxon>
        <taxon>Mucoromycota</taxon>
        <taxon>Glomeromycotina</taxon>
        <taxon>Glomeromycetes</taxon>
        <taxon>Glomerales</taxon>
        <taxon>Glomeraceae</taxon>
        <taxon>Rhizophagus</taxon>
    </lineage>
</organism>
<dbReference type="Proteomes" id="UP000232688">
    <property type="component" value="Unassembled WGS sequence"/>
</dbReference>
<evidence type="ECO:0000313" key="2">
    <source>
        <dbReference type="Proteomes" id="UP000232688"/>
    </source>
</evidence>
<reference evidence="1 2" key="2">
    <citation type="submission" date="2017-10" db="EMBL/GenBank/DDBJ databases">
        <title>Genome analyses suggest a sexual origin of heterokaryosis in a supposedly ancient asexual fungus.</title>
        <authorList>
            <person name="Corradi N."/>
            <person name="Sedzielewska K."/>
            <person name="Noel J."/>
            <person name="Charron P."/>
            <person name="Farinelli L."/>
            <person name="Marton T."/>
            <person name="Kruger M."/>
            <person name="Pelin A."/>
            <person name="Brachmann A."/>
            <person name="Corradi N."/>
        </authorList>
    </citation>
    <scope>NUCLEOTIDE SEQUENCE [LARGE SCALE GENOMIC DNA]</scope>
    <source>
        <strain evidence="1 2">A1</strain>
    </source>
</reference>